<dbReference type="AlphaFoldDB" id="A0A1H3HP71"/>
<dbReference type="OrthoDB" id="9802794at2"/>
<keyword evidence="2 4" id="KW-0548">Nucleotidyltransferase</keyword>
<dbReference type="GO" id="GO:0016779">
    <property type="term" value="F:nucleotidyltransferase activity"/>
    <property type="evidence" value="ECO:0007669"/>
    <property type="project" value="UniProtKB-KW"/>
</dbReference>
<evidence type="ECO:0000313" key="5">
    <source>
        <dbReference type="Proteomes" id="UP000199529"/>
    </source>
</evidence>
<sequence length="150" mass="17060">MPTIGYAPGAFDMFHIGHLNILQRASEECDHLVAGVVTDDVLLKVKGRKPVIPFEERLEIVRNIRCVAEAITDQYEDKFRMWERLRFDVLFKGSDWRGTARADALERKLSAVGARIRYFSYTTHTSSTLLRRRISLPSPSVLGELEPGPT</sequence>
<gene>
    <name evidence="4" type="ORF">SAMN05216215_102134</name>
</gene>
<keyword evidence="5" id="KW-1185">Reference proteome</keyword>
<evidence type="ECO:0000313" key="4">
    <source>
        <dbReference type="EMBL" id="SDY17252.1"/>
    </source>
</evidence>
<dbReference type="Gene3D" id="3.40.50.620">
    <property type="entry name" value="HUPs"/>
    <property type="match status" value="1"/>
</dbReference>
<dbReference type="PANTHER" id="PTHR43793:SF1">
    <property type="entry name" value="FAD SYNTHASE"/>
    <property type="match status" value="1"/>
</dbReference>
<dbReference type="InterPro" id="IPR050385">
    <property type="entry name" value="Archaeal_FAD_synthase"/>
</dbReference>
<organism evidence="4 5">
    <name type="scientific">Saccharopolyspora shandongensis</name>
    <dbReference type="NCBI Taxonomy" id="418495"/>
    <lineage>
        <taxon>Bacteria</taxon>
        <taxon>Bacillati</taxon>
        <taxon>Actinomycetota</taxon>
        <taxon>Actinomycetes</taxon>
        <taxon>Pseudonocardiales</taxon>
        <taxon>Pseudonocardiaceae</taxon>
        <taxon>Saccharopolyspora</taxon>
    </lineage>
</organism>
<dbReference type="InterPro" id="IPR014729">
    <property type="entry name" value="Rossmann-like_a/b/a_fold"/>
</dbReference>
<dbReference type="Pfam" id="PF01467">
    <property type="entry name" value="CTP_transf_like"/>
    <property type="match status" value="1"/>
</dbReference>
<dbReference type="NCBIfam" id="TIGR00125">
    <property type="entry name" value="cyt_tran_rel"/>
    <property type="match status" value="1"/>
</dbReference>
<dbReference type="PANTHER" id="PTHR43793">
    <property type="entry name" value="FAD SYNTHASE"/>
    <property type="match status" value="1"/>
</dbReference>
<evidence type="ECO:0000256" key="1">
    <source>
        <dbReference type="ARBA" id="ARBA00022679"/>
    </source>
</evidence>
<feature type="domain" description="Cytidyltransferase-like" evidence="3">
    <location>
        <begin position="6"/>
        <end position="133"/>
    </location>
</feature>
<evidence type="ECO:0000256" key="2">
    <source>
        <dbReference type="ARBA" id="ARBA00022695"/>
    </source>
</evidence>
<protein>
    <submittedName>
        <fullName evidence="4">Glycerol-3-phosphate cytidylyltransferase</fullName>
    </submittedName>
</protein>
<dbReference type="InterPro" id="IPR004821">
    <property type="entry name" value="Cyt_trans-like"/>
</dbReference>
<dbReference type="Proteomes" id="UP000199529">
    <property type="component" value="Unassembled WGS sequence"/>
</dbReference>
<evidence type="ECO:0000259" key="3">
    <source>
        <dbReference type="Pfam" id="PF01467"/>
    </source>
</evidence>
<name>A0A1H3HP71_9PSEU</name>
<dbReference type="SUPFAM" id="SSF52374">
    <property type="entry name" value="Nucleotidylyl transferase"/>
    <property type="match status" value="1"/>
</dbReference>
<dbReference type="STRING" id="418495.SAMN05216215_102134"/>
<dbReference type="EMBL" id="FNOK01000021">
    <property type="protein sequence ID" value="SDY17252.1"/>
    <property type="molecule type" value="Genomic_DNA"/>
</dbReference>
<proteinExistence type="predicted"/>
<dbReference type="RefSeq" id="WP_093268501.1">
    <property type="nucleotide sequence ID" value="NZ_FNOK01000021.1"/>
</dbReference>
<accession>A0A1H3HP71</accession>
<reference evidence="5" key="1">
    <citation type="submission" date="2016-10" db="EMBL/GenBank/DDBJ databases">
        <authorList>
            <person name="Varghese N."/>
            <person name="Submissions S."/>
        </authorList>
    </citation>
    <scope>NUCLEOTIDE SEQUENCE [LARGE SCALE GENOMIC DNA]</scope>
    <source>
        <strain evidence="5">CGMCC 4.3530</strain>
    </source>
</reference>
<keyword evidence="1 4" id="KW-0808">Transferase</keyword>